<protein>
    <recommendedName>
        <fullName evidence="1">C2H2-type domain-containing protein</fullName>
    </recommendedName>
</protein>
<organism evidence="2 3">
    <name type="scientific">Pocillopora meandrina</name>
    <dbReference type="NCBI Taxonomy" id="46732"/>
    <lineage>
        <taxon>Eukaryota</taxon>
        <taxon>Metazoa</taxon>
        <taxon>Cnidaria</taxon>
        <taxon>Anthozoa</taxon>
        <taxon>Hexacorallia</taxon>
        <taxon>Scleractinia</taxon>
        <taxon>Astrocoeniina</taxon>
        <taxon>Pocilloporidae</taxon>
        <taxon>Pocillopora</taxon>
    </lineage>
</organism>
<dbReference type="PROSITE" id="PS00028">
    <property type="entry name" value="ZINC_FINGER_C2H2_1"/>
    <property type="match status" value="1"/>
</dbReference>
<name>A0AAU9W0L2_9CNID</name>
<gene>
    <name evidence="2" type="ORF">PMEA_00031055</name>
</gene>
<dbReference type="EMBL" id="CALNXJ010000007">
    <property type="protein sequence ID" value="CAH3044250.1"/>
    <property type="molecule type" value="Genomic_DNA"/>
</dbReference>
<sequence length="273" mass="31214">IEQLKRRDDIVITKPDKGSGVVVMDNKFQAVPLERPSSKGRPPTYYHPLLKKEKDLDAIVRRILPKSIADTVRPTGSRLAHMYGLPKTHKERLAMRPILSATQTYNYALAKWLDTKLKPLSLNRYTLMCSFSSYITKVTLTIGTNRVYSELCWVEHIVYLLLGHTSQTNRPLLPTKETDDTIRVVLPFKDQTSANFPSIVNEQCVVYKYQCDLCDAGYIGYTRGHLHNRVKGHKQQSSAIAKHCKNVHGTIPQDLLKCFEVLKKCRNKFDCLL</sequence>
<keyword evidence="3" id="KW-1185">Reference proteome</keyword>
<evidence type="ECO:0000313" key="2">
    <source>
        <dbReference type="EMBL" id="CAH3044250.1"/>
    </source>
</evidence>
<feature type="non-terminal residue" evidence="2">
    <location>
        <position position="273"/>
    </location>
</feature>
<dbReference type="Proteomes" id="UP001159428">
    <property type="component" value="Unassembled WGS sequence"/>
</dbReference>
<dbReference type="AlphaFoldDB" id="A0AAU9W0L2"/>
<dbReference type="InterPro" id="IPR013087">
    <property type="entry name" value="Znf_C2H2_type"/>
</dbReference>
<proteinExistence type="predicted"/>
<evidence type="ECO:0000313" key="3">
    <source>
        <dbReference type="Proteomes" id="UP001159428"/>
    </source>
</evidence>
<reference evidence="2 3" key="1">
    <citation type="submission" date="2022-05" db="EMBL/GenBank/DDBJ databases">
        <authorList>
            <consortium name="Genoscope - CEA"/>
            <person name="William W."/>
        </authorList>
    </citation>
    <scope>NUCLEOTIDE SEQUENCE [LARGE SCALE GENOMIC DNA]</scope>
</reference>
<evidence type="ECO:0000259" key="1">
    <source>
        <dbReference type="PROSITE" id="PS00028"/>
    </source>
</evidence>
<feature type="non-terminal residue" evidence="2">
    <location>
        <position position="1"/>
    </location>
</feature>
<accession>A0AAU9W0L2</accession>
<feature type="domain" description="C2H2-type" evidence="1">
    <location>
        <begin position="211"/>
        <end position="233"/>
    </location>
</feature>
<comment type="caution">
    <text evidence="2">The sequence shown here is derived from an EMBL/GenBank/DDBJ whole genome shotgun (WGS) entry which is preliminary data.</text>
</comment>